<protein>
    <submittedName>
        <fullName evidence="1">Uncharacterized protein</fullName>
    </submittedName>
</protein>
<evidence type="ECO:0000313" key="2">
    <source>
        <dbReference type="Proteomes" id="UP001234202"/>
    </source>
</evidence>
<accession>A0ACC2XHL9</accession>
<dbReference type="Proteomes" id="UP001234202">
    <property type="component" value="Unassembled WGS sequence"/>
</dbReference>
<evidence type="ECO:0000313" key="1">
    <source>
        <dbReference type="EMBL" id="KAJ9122879.1"/>
    </source>
</evidence>
<keyword evidence="2" id="KW-1185">Reference proteome</keyword>
<name>A0ACC2XHL9_9TREE</name>
<comment type="caution">
    <text evidence="1">The sequence shown here is derived from an EMBL/GenBank/DDBJ whole genome shotgun (WGS) entry which is preliminary data.</text>
</comment>
<dbReference type="EMBL" id="JASBWV010000013">
    <property type="protein sequence ID" value="KAJ9122879.1"/>
    <property type="molecule type" value="Genomic_DNA"/>
</dbReference>
<proteinExistence type="predicted"/>
<reference evidence="1" key="1">
    <citation type="submission" date="2023-04" db="EMBL/GenBank/DDBJ databases">
        <title>Draft Genome sequencing of Naganishia species isolated from polar environments using Oxford Nanopore Technology.</title>
        <authorList>
            <person name="Leo P."/>
            <person name="Venkateswaran K."/>
        </authorList>
    </citation>
    <scope>NUCLEOTIDE SEQUENCE</scope>
    <source>
        <strain evidence="1">DBVPG 5303</strain>
    </source>
</reference>
<organism evidence="1 2">
    <name type="scientific">Naganishia onofrii</name>
    <dbReference type="NCBI Taxonomy" id="1851511"/>
    <lineage>
        <taxon>Eukaryota</taxon>
        <taxon>Fungi</taxon>
        <taxon>Dikarya</taxon>
        <taxon>Basidiomycota</taxon>
        <taxon>Agaricomycotina</taxon>
        <taxon>Tremellomycetes</taxon>
        <taxon>Filobasidiales</taxon>
        <taxon>Filobasidiaceae</taxon>
        <taxon>Naganishia</taxon>
    </lineage>
</organism>
<sequence>MKENYANITALEILERKEHEQSVTACILSWQENRITKSINGTSTAAPKKQTTTDYERKLQVFARSLQDANKHFAKLEAEVKTLKRRLAVTEIDLEVKSKALNDAIEIPGAAAKQPPIKRRKKTADPLKDGNLHIGLSSQVNSDPPHTTAALASKVTGVSVHSLDQASSSNPVSGKAAANRKAKAKKVSYVNVGTSTEENLGAVDTYMHDPLNFGSQALYPNISEDFKLIQTLLLPPALLHATTQNREEHQTVLLDQALDVISQLTQAVKLAFSSATISQGVQPLDQQSVPCASASIRNTRLPVQDPVRMITLVTTIVEKFLPAILGRLEGSIAKGKVIFAVAKGVIKPAIGQISSAFSHPERLEEHQMPANTGVATQKKVLQTTKTLLERLLQVVPTYYLADQNGRPFKTSPFAEVIALWSDEALCSGIMSMKTASTSSITLGSSTLDSAKEARKPINNAIAALIELTGICLPLMHSSATSGYGSNDGISKNTTSSVATRICASITQLVAEIDVDVSSEIGAPPAAAKLDYTADGKEDDAHNHGPPNTDKQENTMSLWIHLGIDRGNMLAMCRLAEGLMIRESHGMGDEVYGGMYEWFESLVR</sequence>
<gene>
    <name evidence="1" type="ORF">QFC24_003917</name>
</gene>